<dbReference type="HOGENOM" id="CLU_436795_0_0_1"/>
<name>W9XUR2_9EURO</name>
<feature type="region of interest" description="Disordered" evidence="1">
    <location>
        <begin position="407"/>
        <end position="428"/>
    </location>
</feature>
<dbReference type="AlphaFoldDB" id="W9XUR2"/>
<dbReference type="GeneID" id="19171129"/>
<evidence type="ECO:0000313" key="2">
    <source>
        <dbReference type="EMBL" id="EXJ80741.1"/>
    </source>
</evidence>
<dbReference type="OrthoDB" id="4150826at2759"/>
<evidence type="ECO:0000313" key="3">
    <source>
        <dbReference type="Proteomes" id="UP000019478"/>
    </source>
</evidence>
<comment type="caution">
    <text evidence="2">The sequence shown here is derived from an EMBL/GenBank/DDBJ whole genome shotgun (WGS) entry which is preliminary data.</text>
</comment>
<sequence length="631" mass="69965">MPTLTQPTHARTADKNPRRNRRRRSRARHLNRPPPITAPTRPPTKRRRLRDQDSLNLQECLYECDDRGFHLDQDVHIGHAVSCKGNPFSLLDLDVTDPTALFEDPSSDPTNTPSGGTALMRPDSCSSPQIPEPKSQGVVVSVQTPYHLDPTADVPAPTSPPRLSIPTTLDAATGDSVPDPYPGPVRDEYSRRYRPGYLNDIHIPNPILFEHQSQETLALSDEKDFPSFELAYSHLRPQPAFTSLQTSDGKTRLLEDDLLSGPQKSKFIAAALPLMGRALDNPDIQHHFPTPDNFFPPVNDHALVGNVVSNSNPLQQLTHTNLDPFAVSGRSHVSRLDEVLRQGSSHPHTLLDFAMVSKSKDDTLISANIHPWTSLGDVVPTTHVSNHIVMPWAHRATSSNKFATSVLPDKTQSSDTLQGRSSTFPADSHTRSYVTKILGFPHLHNQGSSFRTSGRQMDNSVFDRLSNCTDDIPVKMHRHQITRRPTANCNSNSVTHAPWLSQTITDNQKSGTETVSKIAGWLTNPDHPSEPGMSGEAESSHGVSQPLLSQPIQETGLTDPEQDLEPSPTEKVKMMTDDNGCQYHPEEDEAYYSAAEEDADIEMVNGTQSDDEWADLEWDFETPDEEERVGL</sequence>
<keyword evidence="3" id="KW-1185">Reference proteome</keyword>
<feature type="region of interest" description="Disordered" evidence="1">
    <location>
        <begin position="520"/>
        <end position="584"/>
    </location>
</feature>
<feature type="compositionally biased region" description="Polar residues" evidence="1">
    <location>
        <begin position="541"/>
        <end position="556"/>
    </location>
</feature>
<dbReference type="Proteomes" id="UP000019478">
    <property type="component" value="Unassembled WGS sequence"/>
</dbReference>
<gene>
    <name evidence="2" type="ORF">A1O3_07025</name>
</gene>
<feature type="compositionally biased region" description="Polar residues" evidence="1">
    <location>
        <begin position="410"/>
        <end position="425"/>
    </location>
</feature>
<evidence type="ECO:0000256" key="1">
    <source>
        <dbReference type="SAM" id="MobiDB-lite"/>
    </source>
</evidence>
<feature type="region of interest" description="Disordered" evidence="1">
    <location>
        <begin position="100"/>
        <end position="188"/>
    </location>
</feature>
<organism evidence="2 3">
    <name type="scientific">Capronia epimyces CBS 606.96</name>
    <dbReference type="NCBI Taxonomy" id="1182542"/>
    <lineage>
        <taxon>Eukaryota</taxon>
        <taxon>Fungi</taxon>
        <taxon>Dikarya</taxon>
        <taxon>Ascomycota</taxon>
        <taxon>Pezizomycotina</taxon>
        <taxon>Eurotiomycetes</taxon>
        <taxon>Chaetothyriomycetidae</taxon>
        <taxon>Chaetothyriales</taxon>
        <taxon>Herpotrichiellaceae</taxon>
        <taxon>Capronia</taxon>
    </lineage>
</organism>
<dbReference type="RefSeq" id="XP_007735329.1">
    <property type="nucleotide sequence ID" value="XM_007737139.1"/>
</dbReference>
<reference evidence="2 3" key="1">
    <citation type="submission" date="2013-03" db="EMBL/GenBank/DDBJ databases">
        <title>The Genome Sequence of Capronia epimyces CBS 606.96.</title>
        <authorList>
            <consortium name="The Broad Institute Genomics Platform"/>
            <person name="Cuomo C."/>
            <person name="de Hoog S."/>
            <person name="Gorbushina A."/>
            <person name="Walker B."/>
            <person name="Young S.K."/>
            <person name="Zeng Q."/>
            <person name="Gargeya S."/>
            <person name="Fitzgerald M."/>
            <person name="Haas B."/>
            <person name="Abouelleil A."/>
            <person name="Allen A.W."/>
            <person name="Alvarado L."/>
            <person name="Arachchi H.M."/>
            <person name="Berlin A.M."/>
            <person name="Chapman S.B."/>
            <person name="Gainer-Dewar J."/>
            <person name="Goldberg J."/>
            <person name="Griggs A."/>
            <person name="Gujja S."/>
            <person name="Hansen M."/>
            <person name="Howarth C."/>
            <person name="Imamovic A."/>
            <person name="Ireland A."/>
            <person name="Larimer J."/>
            <person name="McCowan C."/>
            <person name="Murphy C."/>
            <person name="Pearson M."/>
            <person name="Poon T.W."/>
            <person name="Priest M."/>
            <person name="Roberts A."/>
            <person name="Saif S."/>
            <person name="Shea T."/>
            <person name="Sisk P."/>
            <person name="Sykes S."/>
            <person name="Wortman J."/>
            <person name="Nusbaum C."/>
            <person name="Birren B."/>
        </authorList>
    </citation>
    <scope>NUCLEOTIDE SEQUENCE [LARGE SCALE GENOMIC DNA]</scope>
    <source>
        <strain evidence="2 3">CBS 606.96</strain>
    </source>
</reference>
<feature type="region of interest" description="Disordered" evidence="1">
    <location>
        <begin position="612"/>
        <end position="631"/>
    </location>
</feature>
<accession>W9XUR2</accession>
<proteinExistence type="predicted"/>
<feature type="region of interest" description="Disordered" evidence="1">
    <location>
        <begin position="1"/>
        <end position="52"/>
    </location>
</feature>
<feature type="compositionally biased region" description="Basic residues" evidence="1">
    <location>
        <begin position="18"/>
        <end position="31"/>
    </location>
</feature>
<dbReference type="EMBL" id="AMGY01000006">
    <property type="protein sequence ID" value="EXJ80741.1"/>
    <property type="molecule type" value="Genomic_DNA"/>
</dbReference>
<feature type="compositionally biased region" description="Pro residues" evidence="1">
    <location>
        <begin position="32"/>
        <end position="42"/>
    </location>
</feature>
<protein>
    <submittedName>
        <fullName evidence="2">Uncharacterized protein</fullName>
    </submittedName>
</protein>